<gene>
    <name evidence="3" type="ORF">MBORA_03050</name>
</gene>
<dbReference type="SUPFAM" id="SSF55144">
    <property type="entry name" value="LigT-like"/>
    <property type="match status" value="1"/>
</dbReference>
<dbReference type="EMBL" id="LWMU01000044">
    <property type="protein sequence ID" value="KZX13802.1"/>
    <property type="molecule type" value="Genomic_DNA"/>
</dbReference>
<feature type="short sequence motif" description="HXTX 2" evidence="2">
    <location>
        <begin position="128"/>
        <end position="131"/>
    </location>
</feature>
<dbReference type="HAMAP" id="MF_01940">
    <property type="entry name" value="RNA_CPDase"/>
    <property type="match status" value="1"/>
</dbReference>
<dbReference type="AlphaFoldDB" id="A0A166BTL9"/>
<dbReference type="GO" id="GO:0016874">
    <property type="term" value="F:ligase activity"/>
    <property type="evidence" value="ECO:0007669"/>
    <property type="project" value="UniProtKB-KW"/>
</dbReference>
<dbReference type="InterPro" id="IPR009097">
    <property type="entry name" value="Cyclic_Pdiesterase"/>
</dbReference>
<dbReference type="NCBIfam" id="TIGR02258">
    <property type="entry name" value="2_5_ligase"/>
    <property type="match status" value="1"/>
</dbReference>
<dbReference type="GO" id="GO:0004113">
    <property type="term" value="F:2',3'-cyclic-nucleotide 3'-phosphodiesterase activity"/>
    <property type="evidence" value="ECO:0007669"/>
    <property type="project" value="InterPro"/>
</dbReference>
<feature type="active site" description="Proton acceptor" evidence="2">
    <location>
        <position position="128"/>
    </location>
</feature>
<proteinExistence type="inferred from homology"/>
<sequence>MPEIRAFLAIDIDDKIKPKLNEILKEFKKIDANIKFVDLLNMHLTLKFFGDIDLDGISPLTEKITSALEDFSPFNINIKGCGAFPNINHINVIWVGIEDDKVIKELHDRLDDEFAKLGFDRDKKFSSHLTIGRMKSAKEKSIVKSTIESLNDVEIASMSVKKITLKKSTLTPKGPIYEDIKEFIL</sequence>
<keyword evidence="3" id="KW-0436">Ligase</keyword>
<comment type="caution">
    <text evidence="3">The sequence shown here is derived from an EMBL/GenBank/DDBJ whole genome shotgun (WGS) entry which is preliminary data.</text>
</comment>
<keyword evidence="1 2" id="KW-0378">Hydrolase</keyword>
<comment type="function">
    <text evidence="2">Hydrolyzes RNA 2',3'-cyclic phosphodiester to an RNA 2'-phosphomonoester.</text>
</comment>
<dbReference type="EC" id="3.1.4.58" evidence="2"/>
<accession>A0A166BTL9</accession>
<dbReference type="GO" id="GO:0008664">
    <property type="term" value="F:RNA 2',3'-cyclic 3'-phosphodiesterase activity"/>
    <property type="evidence" value="ECO:0007669"/>
    <property type="project" value="UniProtKB-EC"/>
</dbReference>
<reference evidence="4" key="1">
    <citation type="journal article" date="2016" name="Genome Announc.">
        <title>Draft Genome Sequences of Methanobrevibacter curvatus DSM11111, Methanobrevibacter cuticularis DSM11139, Methanobrevibacter filiformis DSM11501, and Methanobrevibacter oralis DSM7256.</title>
        <authorList>
            <person name="Poehlein A."/>
            <person name="Seedorf H."/>
        </authorList>
    </citation>
    <scope>NUCLEOTIDE SEQUENCE [LARGE SCALE GENOMIC DNA]</scope>
    <source>
        <strain evidence="4">DSM 7256 / JCM 30027 / ZR</strain>
    </source>
</reference>
<comment type="catalytic activity">
    <reaction evidence="2">
        <text>a 3'-end 2',3'-cyclophospho-ribonucleotide-RNA + H2O = a 3'-end 2'-phospho-ribonucleotide-RNA + H(+)</text>
        <dbReference type="Rhea" id="RHEA:11828"/>
        <dbReference type="Rhea" id="RHEA-COMP:10464"/>
        <dbReference type="Rhea" id="RHEA-COMP:17353"/>
        <dbReference type="ChEBI" id="CHEBI:15377"/>
        <dbReference type="ChEBI" id="CHEBI:15378"/>
        <dbReference type="ChEBI" id="CHEBI:83064"/>
        <dbReference type="ChEBI" id="CHEBI:173113"/>
        <dbReference type="EC" id="3.1.4.58"/>
    </reaction>
</comment>
<dbReference type="PATRIC" id="fig|66851.6.peg.358"/>
<name>A0A166BTL9_METOA</name>
<dbReference type="STRING" id="66851.MBORA_03050"/>
<dbReference type="RefSeq" id="WP_052331854.1">
    <property type="nucleotide sequence ID" value="NZ_CABMAB010000035.1"/>
</dbReference>
<evidence type="ECO:0000256" key="1">
    <source>
        <dbReference type="ARBA" id="ARBA00022801"/>
    </source>
</evidence>
<dbReference type="Gene3D" id="3.90.1140.10">
    <property type="entry name" value="Cyclic phosphodiesterase"/>
    <property type="match status" value="1"/>
</dbReference>
<evidence type="ECO:0000313" key="3">
    <source>
        <dbReference type="EMBL" id="KZX13802.1"/>
    </source>
</evidence>
<dbReference type="Proteomes" id="UP000077428">
    <property type="component" value="Unassembled WGS sequence"/>
</dbReference>
<feature type="active site" description="Proton donor" evidence="2">
    <location>
        <position position="43"/>
    </location>
</feature>
<organism evidence="3 4">
    <name type="scientific">Methanobrevibacter oralis</name>
    <dbReference type="NCBI Taxonomy" id="66851"/>
    <lineage>
        <taxon>Archaea</taxon>
        <taxon>Methanobacteriati</taxon>
        <taxon>Methanobacteriota</taxon>
        <taxon>Methanomada group</taxon>
        <taxon>Methanobacteria</taxon>
        <taxon>Methanobacteriales</taxon>
        <taxon>Methanobacteriaceae</taxon>
        <taxon>Methanobrevibacter</taxon>
    </lineage>
</organism>
<dbReference type="Pfam" id="PF13563">
    <property type="entry name" value="2_5_RNA_ligase2"/>
    <property type="match status" value="1"/>
</dbReference>
<evidence type="ECO:0000313" key="4">
    <source>
        <dbReference type="Proteomes" id="UP000077428"/>
    </source>
</evidence>
<dbReference type="InterPro" id="IPR004175">
    <property type="entry name" value="RNA_CPDase"/>
</dbReference>
<dbReference type="PANTHER" id="PTHR35561">
    <property type="entry name" value="RNA 2',3'-CYCLIC PHOSPHODIESTERASE"/>
    <property type="match status" value="1"/>
</dbReference>
<protein>
    <recommendedName>
        <fullName evidence="2">RNA 2',3'-cyclic phosphodiesterase</fullName>
        <shortName evidence="2">RNA 2',3'-CPDase</shortName>
        <ecNumber evidence="2">3.1.4.58</ecNumber>
    </recommendedName>
</protein>
<dbReference type="OrthoDB" id="44091at2157"/>
<dbReference type="PANTHER" id="PTHR35561:SF1">
    <property type="entry name" value="RNA 2',3'-CYCLIC PHOSPHODIESTERASE"/>
    <property type="match status" value="1"/>
</dbReference>
<feature type="short sequence motif" description="HXTX 1" evidence="2">
    <location>
        <begin position="43"/>
        <end position="46"/>
    </location>
</feature>
<comment type="similarity">
    <text evidence="2">Belongs to the 2H phosphoesterase superfamily. ThpR family.</text>
</comment>
<keyword evidence="4" id="KW-1185">Reference proteome</keyword>
<evidence type="ECO:0000256" key="2">
    <source>
        <dbReference type="HAMAP-Rule" id="MF_01940"/>
    </source>
</evidence>